<dbReference type="EMBL" id="NBIU01000017">
    <property type="protein sequence ID" value="PZT47960.1"/>
    <property type="molecule type" value="Genomic_DNA"/>
</dbReference>
<sequence length="217" mass="26032">MLRDTKRDEAYFTKHIIEWEEEIKEDEKRLLELPLGDARRENYFFSITDGKKCIAMDKYSRGDDINLVKKDLEALMLLRQKNRLELGGFDTSDYRGNAIELCVRVLLDMDSACVLELIEEDERKKKDIFNRDWFLHFMGSKGKNLNLERKCNCKEHELIKEFVATQDIEFLHQYMKKHTRLRDPLDTWDLEGAAIVKLMNLDKEEFKQYKYFPYDLI</sequence>
<dbReference type="InterPro" id="IPR028983">
    <property type="entry name" value="PA2201-like_C"/>
</dbReference>
<organism evidence="2 3">
    <name type="scientific">Helicobacter valdiviensis</name>
    <dbReference type="NCBI Taxonomy" id="1458358"/>
    <lineage>
        <taxon>Bacteria</taxon>
        <taxon>Pseudomonadati</taxon>
        <taxon>Campylobacterota</taxon>
        <taxon>Epsilonproteobacteria</taxon>
        <taxon>Campylobacterales</taxon>
        <taxon>Helicobacteraceae</taxon>
        <taxon>Helicobacter</taxon>
    </lineage>
</organism>
<proteinExistence type="predicted"/>
<name>A0A2W6NG54_9HELI</name>
<feature type="domain" description="PoNi C-terminal" evidence="1">
    <location>
        <begin position="188"/>
        <end position="216"/>
    </location>
</feature>
<dbReference type="AlphaFoldDB" id="A0A2W6NG54"/>
<accession>A0A2W6NG54</accession>
<reference evidence="2 3" key="1">
    <citation type="submission" date="2017-03" db="EMBL/GenBank/DDBJ databases">
        <title>Genomic and clinical evidence uncovers the enterohepatic species Helicobacter valdiviensis as a potential human intestinal pathogen.</title>
        <authorList>
            <person name="Fresia P."/>
            <person name="Jara R."/>
            <person name="Sierra R."/>
            <person name="Ferres I."/>
            <person name="Greif G."/>
            <person name="Iraola G."/>
            <person name="Collado L."/>
        </authorList>
    </citation>
    <scope>NUCLEOTIDE SEQUENCE [LARGE SCALE GENOMIC DNA]</scope>
    <source>
        <strain evidence="2 3">WBE14</strain>
    </source>
</reference>
<dbReference type="Proteomes" id="UP000249746">
    <property type="component" value="Unassembled WGS sequence"/>
</dbReference>
<comment type="caution">
    <text evidence="2">The sequence shown here is derived from an EMBL/GenBank/DDBJ whole genome shotgun (WGS) entry which is preliminary data.</text>
</comment>
<dbReference type="SUPFAM" id="SSF140731">
    <property type="entry name" value="PA2201 C-terminal domain-like"/>
    <property type="match status" value="1"/>
</dbReference>
<gene>
    <name evidence="2" type="ORF">B6S12_06495</name>
</gene>
<keyword evidence="3" id="KW-1185">Reference proteome</keyword>
<dbReference type="Gene3D" id="1.10.3920.10">
    <property type="entry name" value="PA2201 C-terminal domain-like"/>
    <property type="match status" value="1"/>
</dbReference>
<dbReference type="Pfam" id="PF08929">
    <property type="entry name" value="PoNi_C"/>
    <property type="match status" value="1"/>
</dbReference>
<dbReference type="InterPro" id="IPR015025">
    <property type="entry name" value="PoNi_C"/>
</dbReference>
<dbReference type="OrthoDB" id="5324723at2"/>
<evidence type="ECO:0000313" key="2">
    <source>
        <dbReference type="EMBL" id="PZT47960.1"/>
    </source>
</evidence>
<dbReference type="RefSeq" id="WP_111230001.1">
    <property type="nucleotide sequence ID" value="NZ_NBIU01000017.1"/>
</dbReference>
<protein>
    <recommendedName>
        <fullName evidence="1">PoNi C-terminal domain-containing protein</fullName>
    </recommendedName>
</protein>
<evidence type="ECO:0000259" key="1">
    <source>
        <dbReference type="Pfam" id="PF08929"/>
    </source>
</evidence>
<evidence type="ECO:0000313" key="3">
    <source>
        <dbReference type="Proteomes" id="UP000249746"/>
    </source>
</evidence>